<dbReference type="InterPro" id="IPR051906">
    <property type="entry name" value="TolC-like"/>
</dbReference>
<keyword evidence="7" id="KW-0998">Cell outer membrane</keyword>
<accession>A0A966DTJ8</accession>
<dbReference type="RefSeq" id="WP_166585459.1">
    <property type="nucleotide sequence ID" value="NZ_WWEO01000041.1"/>
</dbReference>
<comment type="similarity">
    <text evidence="2">Belongs to the outer membrane factor (OMF) (TC 1.B.17) family.</text>
</comment>
<dbReference type="EMBL" id="WWEO01000041">
    <property type="protein sequence ID" value="NCD69491.1"/>
    <property type="molecule type" value="Genomic_DNA"/>
</dbReference>
<dbReference type="AlphaFoldDB" id="A0A966DTJ8"/>
<evidence type="ECO:0000256" key="6">
    <source>
        <dbReference type="ARBA" id="ARBA00023136"/>
    </source>
</evidence>
<keyword evidence="5" id="KW-0812">Transmembrane</keyword>
<evidence type="ECO:0000256" key="5">
    <source>
        <dbReference type="ARBA" id="ARBA00022692"/>
    </source>
</evidence>
<keyword evidence="6" id="KW-0472">Membrane</keyword>
<proteinExistence type="inferred from homology"/>
<name>A0A966DTJ8_9SPHI</name>
<dbReference type="Proteomes" id="UP000638732">
    <property type="component" value="Unassembled WGS sequence"/>
</dbReference>
<keyword evidence="3" id="KW-0813">Transport</keyword>
<dbReference type="GO" id="GO:0009279">
    <property type="term" value="C:cell outer membrane"/>
    <property type="evidence" value="ECO:0007669"/>
    <property type="project" value="UniProtKB-SubCell"/>
</dbReference>
<dbReference type="GO" id="GO:0015562">
    <property type="term" value="F:efflux transmembrane transporter activity"/>
    <property type="evidence" value="ECO:0007669"/>
    <property type="project" value="InterPro"/>
</dbReference>
<keyword evidence="10" id="KW-1185">Reference proteome</keyword>
<evidence type="ECO:0000256" key="1">
    <source>
        <dbReference type="ARBA" id="ARBA00004442"/>
    </source>
</evidence>
<dbReference type="PANTHER" id="PTHR30026:SF20">
    <property type="entry name" value="OUTER MEMBRANE PROTEIN TOLC"/>
    <property type="match status" value="1"/>
</dbReference>
<dbReference type="GO" id="GO:1990281">
    <property type="term" value="C:efflux pump complex"/>
    <property type="evidence" value="ECO:0007669"/>
    <property type="project" value="TreeGrafter"/>
</dbReference>
<evidence type="ECO:0000256" key="4">
    <source>
        <dbReference type="ARBA" id="ARBA00022452"/>
    </source>
</evidence>
<dbReference type="GO" id="GO:0015288">
    <property type="term" value="F:porin activity"/>
    <property type="evidence" value="ECO:0007669"/>
    <property type="project" value="TreeGrafter"/>
</dbReference>
<evidence type="ECO:0000313" key="10">
    <source>
        <dbReference type="Proteomes" id="UP000638732"/>
    </source>
</evidence>
<protein>
    <submittedName>
        <fullName evidence="9">TolC family protein</fullName>
    </submittedName>
</protein>
<reference evidence="9" key="1">
    <citation type="submission" date="2020-01" db="EMBL/GenBank/DDBJ databases">
        <authorList>
            <person name="Seo Y.L."/>
        </authorList>
    </citation>
    <scope>NUCLEOTIDE SEQUENCE</scope>
    <source>
        <strain evidence="9">R11</strain>
    </source>
</reference>
<evidence type="ECO:0000256" key="2">
    <source>
        <dbReference type="ARBA" id="ARBA00007613"/>
    </source>
</evidence>
<evidence type="ECO:0000256" key="7">
    <source>
        <dbReference type="ARBA" id="ARBA00023237"/>
    </source>
</evidence>
<keyword evidence="8" id="KW-0732">Signal</keyword>
<feature type="signal peptide" evidence="8">
    <location>
        <begin position="1"/>
        <end position="36"/>
    </location>
</feature>
<dbReference type="PANTHER" id="PTHR30026">
    <property type="entry name" value="OUTER MEMBRANE PROTEIN TOLC"/>
    <property type="match status" value="1"/>
</dbReference>
<comment type="subcellular location">
    <subcellularLocation>
        <location evidence="1">Cell outer membrane</location>
    </subcellularLocation>
</comment>
<evidence type="ECO:0000313" key="9">
    <source>
        <dbReference type="EMBL" id="NCD69491.1"/>
    </source>
</evidence>
<dbReference type="SUPFAM" id="SSF56954">
    <property type="entry name" value="Outer membrane efflux proteins (OEP)"/>
    <property type="match status" value="1"/>
</dbReference>
<sequence>MITQINKLINLKFKALGRYGLALAAFTLLTFTAAFAQDRTLTLDEALKLGLANSKTLKLSQAKIDQAVSELKQEKDKALPTASSSLAYTRAQIPAHTLAFGESSFALPTGANAYIGTVSANELIWGGGKLRLAQQSTDLLVKVAKLDSEKDKDEIAISIINEYYNLYRILQSKKVVAQNITSVDQQIHQSQRFFEQGLVTKNDVLRFKLQRSNIELNGIDLESNRKIVNYNLNVLLGLPEDTQINIDQLSTPTMVNSPLQNYLDTAMVNRKELQTLDIRTQVAETNIKSIRADRSPKLSASAAAYYLDVAGNPLPTDGKYITPLTVGLSFSWNFGTLWTNKNKEAGARIQRDQVVINKNITIDNVKDDVNRSYQNYAAAVNKITLLQVSIAQATENDKLQESKYQNSTGTVTDRVDAQALLYQAEINLELAKAEAGLAYYNLIKSTGTLNK</sequence>
<dbReference type="Pfam" id="PF02321">
    <property type="entry name" value="OEP"/>
    <property type="match status" value="1"/>
</dbReference>
<reference evidence="9" key="2">
    <citation type="submission" date="2020-10" db="EMBL/GenBank/DDBJ databases">
        <title>Mucilaginibacter sp. nov., isolated from soil.</title>
        <authorList>
            <person name="Jeon C.O."/>
        </authorList>
    </citation>
    <scope>NUCLEOTIDE SEQUENCE</scope>
    <source>
        <strain evidence="9">R11</strain>
    </source>
</reference>
<organism evidence="9 10">
    <name type="scientific">Mucilaginibacter agri</name>
    <dbReference type="NCBI Taxonomy" id="2695265"/>
    <lineage>
        <taxon>Bacteria</taxon>
        <taxon>Pseudomonadati</taxon>
        <taxon>Bacteroidota</taxon>
        <taxon>Sphingobacteriia</taxon>
        <taxon>Sphingobacteriales</taxon>
        <taxon>Sphingobacteriaceae</taxon>
        <taxon>Mucilaginibacter</taxon>
    </lineage>
</organism>
<keyword evidence="4" id="KW-1134">Transmembrane beta strand</keyword>
<evidence type="ECO:0000256" key="8">
    <source>
        <dbReference type="SAM" id="SignalP"/>
    </source>
</evidence>
<comment type="caution">
    <text evidence="9">The sequence shown here is derived from an EMBL/GenBank/DDBJ whole genome shotgun (WGS) entry which is preliminary data.</text>
</comment>
<feature type="chain" id="PRO_5037237665" evidence="8">
    <location>
        <begin position="37"/>
        <end position="451"/>
    </location>
</feature>
<evidence type="ECO:0000256" key="3">
    <source>
        <dbReference type="ARBA" id="ARBA00022448"/>
    </source>
</evidence>
<dbReference type="InterPro" id="IPR003423">
    <property type="entry name" value="OMP_efflux"/>
</dbReference>
<dbReference type="Gene3D" id="1.20.1600.10">
    <property type="entry name" value="Outer membrane efflux proteins (OEP)"/>
    <property type="match status" value="1"/>
</dbReference>
<gene>
    <name evidence="9" type="ORF">GSY63_09000</name>
</gene>